<evidence type="ECO:0000256" key="1">
    <source>
        <dbReference type="ARBA" id="ARBA00004613"/>
    </source>
</evidence>
<protein>
    <submittedName>
        <fullName evidence="7">Type VI secretion system tip protein VgrG</fullName>
    </submittedName>
</protein>
<reference evidence="7 8" key="1">
    <citation type="submission" date="2019-01" db="EMBL/GenBank/DDBJ databases">
        <authorList>
            <person name="Chen W.-M."/>
        </authorList>
    </citation>
    <scope>NUCLEOTIDE SEQUENCE [LARGE SCALE GENOMIC DNA]</scope>
    <source>
        <strain evidence="7 8">KYPY4</strain>
    </source>
</reference>
<dbReference type="InterPro" id="IPR006533">
    <property type="entry name" value="T6SS_Vgr_RhsGE"/>
</dbReference>
<evidence type="ECO:0000256" key="3">
    <source>
        <dbReference type="ARBA" id="ARBA00022525"/>
    </source>
</evidence>
<dbReference type="GO" id="GO:0005576">
    <property type="term" value="C:extracellular region"/>
    <property type="evidence" value="ECO:0007669"/>
    <property type="project" value="UniProtKB-SubCell"/>
</dbReference>
<dbReference type="AlphaFoldDB" id="A0A437RDY7"/>
<dbReference type="PANTHER" id="PTHR32305:SF15">
    <property type="entry name" value="PROTEIN RHSA-RELATED"/>
    <property type="match status" value="1"/>
</dbReference>
<dbReference type="OrthoDB" id="1907165at2"/>
<comment type="subcellular location">
    <subcellularLocation>
        <location evidence="1">Secreted</location>
    </subcellularLocation>
</comment>
<dbReference type="Pfam" id="PF04717">
    <property type="entry name" value="Phage_base_V"/>
    <property type="match status" value="1"/>
</dbReference>
<feature type="region of interest" description="Disordered" evidence="4">
    <location>
        <begin position="654"/>
        <end position="690"/>
    </location>
</feature>
<keyword evidence="8" id="KW-1185">Reference proteome</keyword>
<evidence type="ECO:0000256" key="2">
    <source>
        <dbReference type="ARBA" id="ARBA00005558"/>
    </source>
</evidence>
<dbReference type="PANTHER" id="PTHR32305">
    <property type="match status" value="1"/>
</dbReference>
<proteinExistence type="inferred from homology"/>
<comment type="similarity">
    <text evidence="2">Belongs to the VgrG protein family.</text>
</comment>
<dbReference type="InterPro" id="IPR054030">
    <property type="entry name" value="Gp5_Vgr_C"/>
</dbReference>
<feature type="domain" description="Gp5/Type VI secretion system Vgr protein OB-fold" evidence="5">
    <location>
        <begin position="384"/>
        <end position="451"/>
    </location>
</feature>
<evidence type="ECO:0000259" key="6">
    <source>
        <dbReference type="Pfam" id="PF22178"/>
    </source>
</evidence>
<dbReference type="Gene3D" id="2.30.110.50">
    <property type="match status" value="1"/>
</dbReference>
<name>A0A437RDY7_9BURK</name>
<evidence type="ECO:0000256" key="4">
    <source>
        <dbReference type="SAM" id="MobiDB-lite"/>
    </source>
</evidence>
<sequence>MPEASPLQMELVASGASTLKFRSMVADEEVSRLFEFQVLAIDESESTSADDLLGTSAAVSLEVSDSDKRWFHGLVAGFGVDGVDGRHVRYRLTLRPWLWLLTRRSNIRIFQEMTAPDIIKAIFGEYTSTFVDELSGSYATRTYCVQYRESDFNFVSRLMEEEGIFYFFRHSADKHELVLADAPSSHQPFAPFATVPFDDDPEQIVGEPVISQWRMQHEIQTGKSTLRDYDYLAPATDLTSTTAASTRSHAENAYEAYDYPGLYSVKADGDARATIRLNEAESRFARFTGEGNTPGLVAGAKFTFAQHPRADQNTDYVVLATHIEMRQTGYEAGAAGDTLFACRFTAQPYAEPYRPARITRKPSVAGPQTAVVVGDGDAGDIFTDEHARVKVQFHWDRLGEKNASSSCWVRVASPLAGNGWGMISLPRLGQEVVVDFLEGDPDQPLITGRVYNATQKPPYVLPDNATVSTFKSRSKLGEAADFNELRFEDKAGEEYVLLHAQKDRLEFVEGTFKSHIGIGDGEGDEHRTVKKDRKEKIEGEQHLKVVKDVRHQYDAKYSMKVGQGMLFEGGDIWSLKTAGDVTTESGASISLKSTSDMHLKIGSNLGADAAQNVHIKGGMNVVIEAGMQISIKAGASSIVLGPDGVSITGTMVKVNSGGSAGSGSGASPVAPTAPDEPVEPDLPEDPLTHR</sequence>
<dbReference type="RefSeq" id="WP_128229043.1">
    <property type="nucleotide sequence ID" value="NZ_SACR01000004.1"/>
</dbReference>
<dbReference type="SUPFAM" id="SSF69349">
    <property type="entry name" value="Phage fibre proteins"/>
    <property type="match status" value="1"/>
</dbReference>
<organism evidence="7 8">
    <name type="scientific">Rubrivivax rivuli</name>
    <dbReference type="NCBI Taxonomy" id="1862385"/>
    <lineage>
        <taxon>Bacteria</taxon>
        <taxon>Pseudomonadati</taxon>
        <taxon>Pseudomonadota</taxon>
        <taxon>Betaproteobacteria</taxon>
        <taxon>Burkholderiales</taxon>
        <taxon>Sphaerotilaceae</taxon>
        <taxon>Rubrivivax</taxon>
    </lineage>
</organism>
<dbReference type="Gene3D" id="3.55.50.10">
    <property type="entry name" value="Baseplate protein-like domains"/>
    <property type="match status" value="1"/>
</dbReference>
<dbReference type="SUPFAM" id="SSF69255">
    <property type="entry name" value="gp5 N-terminal domain-like"/>
    <property type="match status" value="1"/>
</dbReference>
<dbReference type="NCBIfam" id="TIGR01646">
    <property type="entry name" value="vgr_GE"/>
    <property type="match status" value="1"/>
</dbReference>
<dbReference type="InterPro" id="IPR017847">
    <property type="entry name" value="T6SS_RhsGE_Vgr_subset"/>
</dbReference>
<evidence type="ECO:0000259" key="5">
    <source>
        <dbReference type="Pfam" id="PF04717"/>
    </source>
</evidence>
<dbReference type="Proteomes" id="UP000285575">
    <property type="component" value="Unassembled WGS sequence"/>
</dbReference>
<keyword evidence="3" id="KW-0964">Secreted</keyword>
<gene>
    <name evidence="7" type="primary">tssI</name>
    <name evidence="7" type="ORF">EOE66_12485</name>
</gene>
<evidence type="ECO:0000313" key="7">
    <source>
        <dbReference type="EMBL" id="RVU44977.1"/>
    </source>
</evidence>
<dbReference type="Gene3D" id="2.40.50.230">
    <property type="entry name" value="Gp5 N-terminal domain"/>
    <property type="match status" value="1"/>
</dbReference>
<dbReference type="NCBIfam" id="TIGR03361">
    <property type="entry name" value="VI_Rhs_Vgr"/>
    <property type="match status" value="1"/>
</dbReference>
<dbReference type="EMBL" id="SACR01000004">
    <property type="protein sequence ID" value="RVU44977.1"/>
    <property type="molecule type" value="Genomic_DNA"/>
</dbReference>
<dbReference type="Pfam" id="PF22178">
    <property type="entry name" value="Gp5_trimer_C"/>
    <property type="match status" value="1"/>
</dbReference>
<dbReference type="Pfam" id="PF05954">
    <property type="entry name" value="Phage_GPD"/>
    <property type="match status" value="1"/>
</dbReference>
<dbReference type="InterPro" id="IPR006531">
    <property type="entry name" value="Gp5/Vgr_OB"/>
</dbReference>
<dbReference type="InterPro" id="IPR050708">
    <property type="entry name" value="T6SS_VgrG/RHS"/>
</dbReference>
<accession>A0A437RDY7</accession>
<evidence type="ECO:0000313" key="8">
    <source>
        <dbReference type="Proteomes" id="UP000285575"/>
    </source>
</evidence>
<dbReference type="InterPro" id="IPR037026">
    <property type="entry name" value="Vgr_OB-fold_dom_sf"/>
</dbReference>
<dbReference type="SUPFAM" id="SSF69279">
    <property type="entry name" value="Phage tail proteins"/>
    <property type="match status" value="2"/>
</dbReference>
<dbReference type="Gene3D" id="4.10.220.110">
    <property type="match status" value="1"/>
</dbReference>
<comment type="caution">
    <text evidence="7">The sequence shown here is derived from an EMBL/GenBank/DDBJ whole genome shotgun (WGS) entry which is preliminary data.</text>
</comment>
<feature type="domain" description="Gp5/Type VI secretion system Vgr C-terminal trimerisation" evidence="6">
    <location>
        <begin position="468"/>
        <end position="563"/>
    </location>
</feature>